<protein>
    <recommendedName>
        <fullName evidence="3">Aspartyl-phosphate phosphatase Spo0E family protein</fullName>
    </recommendedName>
</protein>
<evidence type="ECO:0000313" key="2">
    <source>
        <dbReference type="Proteomes" id="UP001589836"/>
    </source>
</evidence>
<proteinExistence type="predicted"/>
<evidence type="ECO:0008006" key="3">
    <source>
        <dbReference type="Google" id="ProtNLM"/>
    </source>
</evidence>
<dbReference type="RefSeq" id="WP_377350000.1">
    <property type="nucleotide sequence ID" value="NZ_JBHLTP010000013.1"/>
</dbReference>
<keyword evidence="2" id="KW-1185">Reference proteome</keyword>
<dbReference type="Proteomes" id="UP001589836">
    <property type="component" value="Unassembled WGS sequence"/>
</dbReference>
<dbReference type="EMBL" id="JBHLTP010000013">
    <property type="protein sequence ID" value="MFC0525135.1"/>
    <property type="molecule type" value="Genomic_DNA"/>
</dbReference>
<organism evidence="1 2">
    <name type="scientific">Pontibacillus salicampi</name>
    <dbReference type="NCBI Taxonomy" id="1449801"/>
    <lineage>
        <taxon>Bacteria</taxon>
        <taxon>Bacillati</taxon>
        <taxon>Bacillota</taxon>
        <taxon>Bacilli</taxon>
        <taxon>Bacillales</taxon>
        <taxon>Bacillaceae</taxon>
        <taxon>Pontibacillus</taxon>
    </lineage>
</organism>
<sequence length="64" mass="7420">MTKTLERRRAEVLDEGLLLGIMQGINQKVENQEIVKDAQLIEEVIDTLKPLYGSDMTQRTKRVY</sequence>
<comment type="caution">
    <text evidence="1">The sequence shown here is derived from an EMBL/GenBank/DDBJ whole genome shotgun (WGS) entry which is preliminary data.</text>
</comment>
<evidence type="ECO:0000313" key="1">
    <source>
        <dbReference type="EMBL" id="MFC0525135.1"/>
    </source>
</evidence>
<gene>
    <name evidence="1" type="ORF">ACFFGV_16260</name>
</gene>
<reference evidence="1 2" key="1">
    <citation type="submission" date="2024-09" db="EMBL/GenBank/DDBJ databases">
        <authorList>
            <person name="Sun Q."/>
            <person name="Mori K."/>
        </authorList>
    </citation>
    <scope>NUCLEOTIDE SEQUENCE [LARGE SCALE GENOMIC DNA]</scope>
    <source>
        <strain evidence="1 2">NCAIM B.02529</strain>
    </source>
</reference>
<name>A0ABV6LRU2_9BACI</name>
<accession>A0ABV6LRU2</accession>